<reference evidence="1 2" key="2">
    <citation type="submission" date="2017-09" db="EMBL/GenBank/DDBJ databases">
        <title>Extensive intraspecific genome diversity in a model arbuscular mycorrhizal fungus.</title>
        <authorList>
            <person name="Chen E.C."/>
            <person name="Morin E."/>
            <person name="Beaudet D."/>
            <person name="Noel J."/>
            <person name="Ndikumana S."/>
            <person name="Charron P."/>
            <person name="St-Onge C."/>
            <person name="Giorgi J."/>
            <person name="Grigoriev I.V."/>
            <person name="Roux C."/>
            <person name="Martin F.M."/>
            <person name="Corradi N."/>
        </authorList>
    </citation>
    <scope>NUCLEOTIDE SEQUENCE [LARGE SCALE GENOMIC DNA]</scope>
    <source>
        <strain evidence="1 2">A5</strain>
    </source>
</reference>
<dbReference type="Proteomes" id="UP000232722">
    <property type="component" value="Unassembled WGS sequence"/>
</dbReference>
<dbReference type="VEuPathDB" id="FungiDB:RhiirA1_469997"/>
<evidence type="ECO:0000313" key="1">
    <source>
        <dbReference type="EMBL" id="PKC08695.1"/>
    </source>
</evidence>
<proteinExistence type="predicted"/>
<dbReference type="EMBL" id="LLXJ01000521">
    <property type="protein sequence ID" value="PKC08695.1"/>
    <property type="molecule type" value="Genomic_DNA"/>
</dbReference>
<sequence length="159" mass="17831">MSDTLRLAIMMPFLLRRCLNNRSIKDNIIQRIKENNQLRLNSQAISMIKQCWIKFAICSKAVFAESMSDNDCIRLDATLQNLSIDLLKVKFYLVISRAPNRLGKLGTKSDMTEPTILSTGGISQYQKGLQEALRILSSRCGSGAGVGSFGIMLKLGYHW</sequence>
<gene>
    <name evidence="1" type="ORF">RhiirA5_416589</name>
</gene>
<reference evidence="1 2" key="1">
    <citation type="submission" date="2016-04" db="EMBL/GenBank/DDBJ databases">
        <title>Genome analyses suggest a sexual origin of heterokaryosis in a supposedly ancient asexual fungus.</title>
        <authorList>
            <person name="Ropars J."/>
            <person name="Sedzielewska K."/>
            <person name="Noel J."/>
            <person name="Charron P."/>
            <person name="Farinelli L."/>
            <person name="Marton T."/>
            <person name="Kruger M."/>
            <person name="Pelin A."/>
            <person name="Brachmann A."/>
            <person name="Corradi N."/>
        </authorList>
    </citation>
    <scope>NUCLEOTIDE SEQUENCE [LARGE SCALE GENOMIC DNA]</scope>
    <source>
        <strain evidence="1 2">A5</strain>
    </source>
</reference>
<evidence type="ECO:0000313" key="2">
    <source>
        <dbReference type="Proteomes" id="UP000232722"/>
    </source>
</evidence>
<protein>
    <submittedName>
        <fullName evidence="1">Uncharacterized protein</fullName>
    </submittedName>
</protein>
<dbReference type="AlphaFoldDB" id="A0A2N0PPF7"/>
<organism evidence="1 2">
    <name type="scientific">Rhizophagus irregularis</name>
    <dbReference type="NCBI Taxonomy" id="588596"/>
    <lineage>
        <taxon>Eukaryota</taxon>
        <taxon>Fungi</taxon>
        <taxon>Fungi incertae sedis</taxon>
        <taxon>Mucoromycota</taxon>
        <taxon>Glomeromycotina</taxon>
        <taxon>Glomeromycetes</taxon>
        <taxon>Glomerales</taxon>
        <taxon>Glomeraceae</taxon>
        <taxon>Rhizophagus</taxon>
    </lineage>
</organism>
<name>A0A2N0PPF7_9GLOM</name>
<dbReference type="VEuPathDB" id="FungiDB:RhiirFUN_009278"/>
<accession>A0A2N0PPF7</accession>
<comment type="caution">
    <text evidence="1">The sequence shown here is derived from an EMBL/GenBank/DDBJ whole genome shotgun (WGS) entry which is preliminary data.</text>
</comment>